<reference evidence="3 4" key="1">
    <citation type="journal article" date="2006" name="Science">
        <title>The genome of black cottonwood, Populus trichocarpa (Torr. &amp; Gray).</title>
        <authorList>
            <person name="Tuskan G.A."/>
            <person name="Difazio S."/>
            <person name="Jansson S."/>
            <person name="Bohlmann J."/>
            <person name="Grigoriev I."/>
            <person name="Hellsten U."/>
            <person name="Putnam N."/>
            <person name="Ralph S."/>
            <person name="Rombauts S."/>
            <person name="Salamov A."/>
            <person name="Schein J."/>
            <person name="Sterck L."/>
            <person name="Aerts A."/>
            <person name="Bhalerao R.R."/>
            <person name="Bhalerao R.P."/>
            <person name="Blaudez D."/>
            <person name="Boerjan W."/>
            <person name="Brun A."/>
            <person name="Brunner A."/>
            <person name="Busov V."/>
            <person name="Campbell M."/>
            <person name="Carlson J."/>
            <person name="Chalot M."/>
            <person name="Chapman J."/>
            <person name="Chen G.L."/>
            <person name="Cooper D."/>
            <person name="Coutinho P.M."/>
            <person name="Couturier J."/>
            <person name="Covert S."/>
            <person name="Cronk Q."/>
            <person name="Cunningham R."/>
            <person name="Davis J."/>
            <person name="Degroeve S."/>
            <person name="Dejardin A."/>
            <person name="Depamphilis C."/>
            <person name="Detter J."/>
            <person name="Dirks B."/>
            <person name="Dubchak I."/>
            <person name="Duplessis S."/>
            <person name="Ehlting J."/>
            <person name="Ellis B."/>
            <person name="Gendler K."/>
            <person name="Goodstein D."/>
            <person name="Gribskov M."/>
            <person name="Grimwood J."/>
            <person name="Groover A."/>
            <person name="Gunter L."/>
            <person name="Hamberger B."/>
            <person name="Heinze B."/>
            <person name="Helariutta Y."/>
            <person name="Henrissat B."/>
            <person name="Holligan D."/>
            <person name="Holt R."/>
            <person name="Huang W."/>
            <person name="Islam-Faridi N."/>
            <person name="Jones S."/>
            <person name="Jones-Rhoades M."/>
            <person name="Jorgensen R."/>
            <person name="Joshi C."/>
            <person name="Kangasjarvi J."/>
            <person name="Karlsson J."/>
            <person name="Kelleher C."/>
            <person name="Kirkpatrick R."/>
            <person name="Kirst M."/>
            <person name="Kohler A."/>
            <person name="Kalluri U."/>
            <person name="Larimer F."/>
            <person name="Leebens-Mack J."/>
            <person name="Leple J.C."/>
            <person name="Locascio P."/>
            <person name="Lou Y."/>
            <person name="Lucas S."/>
            <person name="Martin F."/>
            <person name="Montanini B."/>
            <person name="Napoli C."/>
            <person name="Nelson D.R."/>
            <person name="Nelson C."/>
            <person name="Nieminen K."/>
            <person name="Nilsson O."/>
            <person name="Pereda V."/>
            <person name="Peter G."/>
            <person name="Philippe R."/>
            <person name="Pilate G."/>
            <person name="Poliakov A."/>
            <person name="Razumovskaya J."/>
            <person name="Richardson P."/>
            <person name="Rinaldi C."/>
            <person name="Ritland K."/>
            <person name="Rouze P."/>
            <person name="Ryaboy D."/>
            <person name="Schmutz J."/>
            <person name="Schrader J."/>
            <person name="Segerman B."/>
            <person name="Shin H."/>
            <person name="Siddiqui A."/>
            <person name="Sterky F."/>
            <person name="Terry A."/>
            <person name="Tsai C.J."/>
            <person name="Uberbacher E."/>
            <person name="Unneberg P."/>
            <person name="Vahala J."/>
            <person name="Wall K."/>
            <person name="Wessler S."/>
            <person name="Yang G."/>
            <person name="Yin T."/>
            <person name="Douglas C."/>
            <person name="Marra M."/>
            <person name="Sandberg G."/>
            <person name="Van de Peer Y."/>
            <person name="Rokhsar D."/>
        </authorList>
    </citation>
    <scope>NUCLEOTIDE SEQUENCE [LARGE SCALE GENOMIC DNA]</scope>
    <source>
        <strain evidence="4">cv. Nisqually</strain>
    </source>
</reference>
<dbReference type="Gramene" id="Potri.012G095900.1.v4.1">
    <property type="protein sequence ID" value="Potri.012G095900.1.v4.1"/>
    <property type="gene ID" value="Potri.012G095900.v4.1"/>
</dbReference>
<feature type="region of interest" description="Disordered" evidence="1">
    <location>
        <begin position="33"/>
        <end position="90"/>
    </location>
</feature>
<dbReference type="AlphaFoldDB" id="A0A2K1YBE6"/>
<keyword evidence="4" id="KW-1185">Reference proteome</keyword>
<keyword evidence="2" id="KW-0732">Signal</keyword>
<accession>A0A2K1YBE6</accession>
<evidence type="ECO:0000313" key="4">
    <source>
        <dbReference type="Proteomes" id="UP000006729"/>
    </source>
</evidence>
<evidence type="ECO:0000256" key="2">
    <source>
        <dbReference type="SAM" id="SignalP"/>
    </source>
</evidence>
<evidence type="ECO:0000256" key="1">
    <source>
        <dbReference type="SAM" id="MobiDB-lite"/>
    </source>
</evidence>
<dbReference type="InParanoid" id="A0A2K1YBE6"/>
<evidence type="ECO:0000313" key="3">
    <source>
        <dbReference type="EMBL" id="PNT10349.1"/>
    </source>
</evidence>
<gene>
    <name evidence="3" type="ORF">POPTR_012G095900</name>
</gene>
<feature type="chain" id="PRO_5014408549" evidence="2">
    <location>
        <begin position="22"/>
        <end position="115"/>
    </location>
</feature>
<dbReference type="OMA" id="MARQMIV"/>
<name>A0A2K1YBE6_POPTR</name>
<proteinExistence type="predicted"/>
<sequence>MAHKLIVLALVFVAIFGLAAAAAPAPSTTYLPAAAAPAPSTTDLPAGEAPLSHDFIGTNDGDAAGAPSADGSTVVPGPMGSTTLAGGPASEKDGAATLKFSAIVGAAAVAGYFFF</sequence>
<feature type="compositionally biased region" description="Low complexity" evidence="1">
    <location>
        <begin position="60"/>
        <end position="72"/>
    </location>
</feature>
<feature type="compositionally biased region" description="Low complexity" evidence="1">
    <location>
        <begin position="33"/>
        <end position="46"/>
    </location>
</feature>
<dbReference type="EMBL" id="CM009301">
    <property type="protein sequence ID" value="PNT10349.1"/>
    <property type="molecule type" value="Genomic_DNA"/>
</dbReference>
<dbReference type="Proteomes" id="UP000006729">
    <property type="component" value="Chromosome 12"/>
</dbReference>
<protein>
    <submittedName>
        <fullName evidence="3">Uncharacterized protein</fullName>
    </submittedName>
</protein>
<feature type="signal peptide" evidence="2">
    <location>
        <begin position="1"/>
        <end position="21"/>
    </location>
</feature>
<organism evidence="3 4">
    <name type="scientific">Populus trichocarpa</name>
    <name type="common">Western balsam poplar</name>
    <name type="synonym">Populus balsamifera subsp. trichocarpa</name>
    <dbReference type="NCBI Taxonomy" id="3694"/>
    <lineage>
        <taxon>Eukaryota</taxon>
        <taxon>Viridiplantae</taxon>
        <taxon>Streptophyta</taxon>
        <taxon>Embryophyta</taxon>
        <taxon>Tracheophyta</taxon>
        <taxon>Spermatophyta</taxon>
        <taxon>Magnoliopsida</taxon>
        <taxon>eudicotyledons</taxon>
        <taxon>Gunneridae</taxon>
        <taxon>Pentapetalae</taxon>
        <taxon>rosids</taxon>
        <taxon>fabids</taxon>
        <taxon>Malpighiales</taxon>
        <taxon>Salicaceae</taxon>
        <taxon>Saliceae</taxon>
        <taxon>Populus</taxon>
    </lineage>
</organism>